<dbReference type="CDD" id="cd06257">
    <property type="entry name" value="DnaJ"/>
    <property type="match status" value="1"/>
</dbReference>
<dbReference type="GO" id="GO:0005524">
    <property type="term" value="F:ATP binding"/>
    <property type="evidence" value="ECO:0007669"/>
    <property type="project" value="InterPro"/>
</dbReference>
<dbReference type="RefSeq" id="WP_100204910.1">
    <property type="nucleotide sequence ID" value="NZ_PGGW01000069.1"/>
</dbReference>
<evidence type="ECO:0000256" key="11">
    <source>
        <dbReference type="HAMAP-Rule" id="MF_01152"/>
    </source>
</evidence>
<comment type="domain">
    <text evidence="11">The J domain is necessary and sufficient to stimulate DnaK ATPase activity. Zinc center 1 plays an important role in the autonomous, DnaK-independent chaperone activity of DnaJ. Zinc center 2 is essential for interaction with DnaK and for DnaJ activity.</text>
</comment>
<feature type="binding site" evidence="11">
    <location>
        <position position="142"/>
    </location>
    <ligand>
        <name>Zn(2+)</name>
        <dbReference type="ChEBI" id="CHEBI:29105"/>
        <label>1</label>
    </ligand>
</feature>
<feature type="binding site" evidence="11">
    <location>
        <position position="185"/>
    </location>
    <ligand>
        <name>Zn(2+)</name>
        <dbReference type="ChEBI" id="CHEBI:29105"/>
        <label>2</label>
    </ligand>
</feature>
<comment type="subunit">
    <text evidence="11">Homodimer.</text>
</comment>
<keyword evidence="1 11" id="KW-0963">Cytoplasm</keyword>
<feature type="binding site" evidence="11">
    <location>
        <position position="199"/>
    </location>
    <ligand>
        <name>Zn(2+)</name>
        <dbReference type="ChEBI" id="CHEBI:29105"/>
        <label>1</label>
    </ligand>
</feature>
<dbReference type="InterPro" id="IPR002939">
    <property type="entry name" value="DnaJ_C"/>
</dbReference>
<keyword evidence="2 11" id="KW-0235">DNA replication</keyword>
<gene>
    <name evidence="11" type="primary">dnaJ</name>
    <name evidence="15" type="ORF">CUT44_28990</name>
</gene>
<dbReference type="GO" id="GO:0051082">
    <property type="term" value="F:unfolded protein binding"/>
    <property type="evidence" value="ECO:0007669"/>
    <property type="project" value="UniProtKB-UniRule"/>
</dbReference>
<keyword evidence="3 11" id="KW-0479">Metal-binding</keyword>
<dbReference type="FunFam" id="2.10.230.10:FF:000002">
    <property type="entry name" value="Molecular chaperone DnaJ"/>
    <property type="match status" value="1"/>
</dbReference>
<feature type="repeat" description="CXXCXGXG motif" evidence="11">
    <location>
        <begin position="185"/>
        <end position="192"/>
    </location>
</feature>
<comment type="function">
    <text evidence="11">Participates actively in the response to hyperosmotic and heat shock by preventing the aggregation of stress-denatured proteins and by disaggregating proteins, also in an autonomous, DnaK-independent fashion. Unfolded proteins bind initially to DnaJ; upon interaction with the DnaJ-bound protein, DnaK hydrolyzes its bound ATP, resulting in the formation of a stable complex. GrpE releases ADP from DnaK; ATP binding to DnaK triggers the release of the substrate protein, thus completing the reaction cycle. Several rounds of ATP-dependent interactions between DnaJ, DnaK and GrpE are required for fully efficient folding. Also involved, together with DnaK and GrpE, in the DNA replication of plasmids through activation of initiation proteins.</text>
</comment>
<reference evidence="15 16" key="1">
    <citation type="submission" date="2017-11" db="EMBL/GenBank/DDBJ databases">
        <title>Streptomyces carmine sp. nov., a novel actinomycete isolated from Sophora alopecuroides in Xinjiang, China.</title>
        <authorList>
            <person name="Wang Y."/>
            <person name="Luo X."/>
            <person name="Wan C."/>
            <person name="Zhang L."/>
        </authorList>
    </citation>
    <scope>NUCLEOTIDE SEQUENCE [LARGE SCALE GENOMIC DNA]</scope>
    <source>
        <strain evidence="15 16">TRM SA0054</strain>
    </source>
</reference>
<dbReference type="CDD" id="cd10747">
    <property type="entry name" value="DnaJ_C"/>
    <property type="match status" value="1"/>
</dbReference>
<dbReference type="InterPro" id="IPR036869">
    <property type="entry name" value="J_dom_sf"/>
</dbReference>
<evidence type="ECO:0000256" key="7">
    <source>
        <dbReference type="ARBA" id="ARBA00023016"/>
    </source>
</evidence>
<dbReference type="EMBL" id="PGGW01000069">
    <property type="protein sequence ID" value="PJE94301.1"/>
    <property type="molecule type" value="Genomic_DNA"/>
</dbReference>
<feature type="binding site" evidence="11">
    <location>
        <position position="188"/>
    </location>
    <ligand>
        <name>Zn(2+)</name>
        <dbReference type="ChEBI" id="CHEBI:29105"/>
        <label>2</label>
    </ligand>
</feature>
<dbReference type="Gene3D" id="2.10.230.10">
    <property type="entry name" value="Heat shock protein DnaJ, cysteine-rich domain"/>
    <property type="match status" value="1"/>
</dbReference>
<evidence type="ECO:0000256" key="6">
    <source>
        <dbReference type="ARBA" id="ARBA00022833"/>
    </source>
</evidence>
<feature type="zinc finger region" description="CR-type" evidence="12">
    <location>
        <begin position="129"/>
        <end position="211"/>
    </location>
</feature>
<dbReference type="PRINTS" id="PR00625">
    <property type="entry name" value="JDOMAIN"/>
</dbReference>
<evidence type="ECO:0000256" key="5">
    <source>
        <dbReference type="ARBA" id="ARBA00022771"/>
    </source>
</evidence>
<keyword evidence="8 11" id="KW-0143">Chaperone</keyword>
<dbReference type="Pfam" id="PF01556">
    <property type="entry name" value="DnaJ_C"/>
    <property type="match status" value="1"/>
</dbReference>
<dbReference type="GO" id="GO:0031072">
    <property type="term" value="F:heat shock protein binding"/>
    <property type="evidence" value="ECO:0007669"/>
    <property type="project" value="InterPro"/>
</dbReference>
<evidence type="ECO:0000313" key="15">
    <source>
        <dbReference type="EMBL" id="PJE94301.1"/>
    </source>
</evidence>
<dbReference type="GO" id="GO:0042026">
    <property type="term" value="P:protein refolding"/>
    <property type="evidence" value="ECO:0007669"/>
    <property type="project" value="TreeGrafter"/>
</dbReference>
<evidence type="ECO:0000313" key="16">
    <source>
        <dbReference type="Proteomes" id="UP000230407"/>
    </source>
</evidence>
<dbReference type="InterPro" id="IPR001623">
    <property type="entry name" value="DnaJ_domain"/>
</dbReference>
<keyword evidence="7 11" id="KW-0346">Stress response</keyword>
<comment type="similarity">
    <text evidence="9 11">Belongs to the DnaJ family.</text>
</comment>
<dbReference type="PROSITE" id="PS51188">
    <property type="entry name" value="ZF_CR"/>
    <property type="match status" value="1"/>
</dbReference>
<dbReference type="Pfam" id="PF00684">
    <property type="entry name" value="DnaJ_CXXCXGXG"/>
    <property type="match status" value="1"/>
</dbReference>
<dbReference type="HAMAP" id="MF_01152">
    <property type="entry name" value="DnaJ"/>
    <property type="match status" value="1"/>
</dbReference>
<dbReference type="NCBIfam" id="NF010871">
    <property type="entry name" value="PRK14278.1"/>
    <property type="match status" value="1"/>
</dbReference>
<evidence type="ECO:0000259" key="13">
    <source>
        <dbReference type="PROSITE" id="PS50076"/>
    </source>
</evidence>
<dbReference type="InterPro" id="IPR001305">
    <property type="entry name" value="HSP_DnaJ_Cys-rich_dom"/>
</dbReference>
<keyword evidence="6 11" id="KW-0862">Zinc</keyword>
<keyword evidence="4 11" id="KW-0677">Repeat</keyword>
<feature type="domain" description="J" evidence="13">
    <location>
        <begin position="4"/>
        <end position="68"/>
    </location>
</feature>
<dbReference type="InterPro" id="IPR012724">
    <property type="entry name" value="DnaJ"/>
</dbReference>
<dbReference type="PROSITE" id="PS50076">
    <property type="entry name" value="DNAJ_2"/>
    <property type="match status" value="1"/>
</dbReference>
<evidence type="ECO:0000259" key="14">
    <source>
        <dbReference type="PROSITE" id="PS51188"/>
    </source>
</evidence>
<dbReference type="SUPFAM" id="SSF49493">
    <property type="entry name" value="HSP40/DnaJ peptide-binding domain"/>
    <property type="match status" value="2"/>
</dbReference>
<sequence>MATDYYAVLGVQRDASQDEIKKAFRRLARELHPDVNPDPKTQERFKEINTAYEVLSDPQKKQMYDLGGDPMGGAGAGRGGGFGTGFGNFSDIMDAFFGAATQRGPRSRTRRGQDAMIRLDIELDEAAFGTTKDIQVDTAVVCTTCSGEGAAPGTTAQTCDMCRGRGEVSQVTRSFLGQVMTSRPCPQCHGFGTIVPNPCPECAGDGRIRSRRSLTVKIPAGVDNGTRIQLAGEGEIGPGGGPAGDLYVEIHEVPHPVFQRRGDDLHCTVTLPMTAAALGTKVPLETLDGMEEIDVRPGTQSGQSVPLHQRGVTHLRGGGRGDLIVHVEVQTPSKLDAEQEELLRRLAKLRGEERPLGQFQPGQQGLFSRLKDAFNGR</sequence>
<evidence type="ECO:0000256" key="2">
    <source>
        <dbReference type="ARBA" id="ARBA00022705"/>
    </source>
</evidence>
<dbReference type="GO" id="GO:0008270">
    <property type="term" value="F:zinc ion binding"/>
    <property type="evidence" value="ECO:0007669"/>
    <property type="project" value="UniProtKB-UniRule"/>
</dbReference>
<comment type="caution">
    <text evidence="15">The sequence shown here is derived from an EMBL/GenBank/DDBJ whole genome shotgun (WGS) entry which is preliminary data.</text>
</comment>
<keyword evidence="5 11" id="KW-0863">Zinc-finger</keyword>
<evidence type="ECO:0000256" key="3">
    <source>
        <dbReference type="ARBA" id="ARBA00022723"/>
    </source>
</evidence>
<evidence type="ECO:0000256" key="8">
    <source>
        <dbReference type="ARBA" id="ARBA00023186"/>
    </source>
</evidence>
<dbReference type="InterPro" id="IPR036410">
    <property type="entry name" value="HSP_DnaJ_Cys-rich_dom_sf"/>
</dbReference>
<dbReference type="PROSITE" id="PS00636">
    <property type="entry name" value="DNAJ_1"/>
    <property type="match status" value="1"/>
</dbReference>
<evidence type="ECO:0000256" key="4">
    <source>
        <dbReference type="ARBA" id="ARBA00022737"/>
    </source>
</evidence>
<feature type="domain" description="CR-type" evidence="14">
    <location>
        <begin position="129"/>
        <end position="211"/>
    </location>
</feature>
<accession>A0A2M8LQR8</accession>
<feature type="binding site" evidence="11">
    <location>
        <position position="162"/>
    </location>
    <ligand>
        <name>Zn(2+)</name>
        <dbReference type="ChEBI" id="CHEBI:29105"/>
        <label>2</label>
    </ligand>
</feature>
<dbReference type="NCBIfam" id="TIGR02349">
    <property type="entry name" value="DnaJ_bact"/>
    <property type="match status" value="1"/>
</dbReference>
<feature type="binding site" evidence="11">
    <location>
        <position position="202"/>
    </location>
    <ligand>
        <name>Zn(2+)</name>
        <dbReference type="ChEBI" id="CHEBI:29105"/>
        <label>1</label>
    </ligand>
</feature>
<keyword evidence="16" id="KW-1185">Reference proteome</keyword>
<dbReference type="Gene3D" id="2.60.260.20">
    <property type="entry name" value="Urease metallochaperone UreE, N-terminal domain"/>
    <property type="match status" value="2"/>
</dbReference>
<feature type="repeat" description="CXXCXGXG motif" evidence="11">
    <location>
        <begin position="159"/>
        <end position="166"/>
    </location>
</feature>
<comment type="subcellular location">
    <subcellularLocation>
        <location evidence="11">Cytoplasm</location>
    </subcellularLocation>
</comment>
<protein>
    <recommendedName>
        <fullName evidence="10 11">Chaperone protein DnaJ</fullName>
    </recommendedName>
</protein>
<dbReference type="Proteomes" id="UP000230407">
    <property type="component" value="Unassembled WGS sequence"/>
</dbReference>
<dbReference type="GO" id="GO:0005737">
    <property type="term" value="C:cytoplasm"/>
    <property type="evidence" value="ECO:0007669"/>
    <property type="project" value="UniProtKB-SubCell"/>
</dbReference>
<dbReference type="Gene3D" id="1.10.287.110">
    <property type="entry name" value="DnaJ domain"/>
    <property type="match status" value="1"/>
</dbReference>
<comment type="cofactor">
    <cofactor evidence="11">
        <name>Zn(2+)</name>
        <dbReference type="ChEBI" id="CHEBI:29105"/>
    </cofactor>
    <text evidence="11">Binds 2 Zn(2+) ions per monomer.</text>
</comment>
<dbReference type="PANTHER" id="PTHR43096">
    <property type="entry name" value="DNAJ HOMOLOG 1, MITOCHONDRIAL-RELATED"/>
    <property type="match status" value="1"/>
</dbReference>
<evidence type="ECO:0000256" key="12">
    <source>
        <dbReference type="PROSITE-ProRule" id="PRU00546"/>
    </source>
</evidence>
<feature type="repeat" description="CXXCXGXG motif" evidence="11">
    <location>
        <begin position="142"/>
        <end position="149"/>
    </location>
</feature>
<dbReference type="GO" id="GO:0006260">
    <property type="term" value="P:DNA replication"/>
    <property type="evidence" value="ECO:0007669"/>
    <property type="project" value="UniProtKB-KW"/>
</dbReference>
<dbReference type="FunFam" id="2.60.260.20:FF:000005">
    <property type="entry name" value="Chaperone protein dnaJ 1, mitochondrial"/>
    <property type="match status" value="1"/>
</dbReference>
<dbReference type="InterPro" id="IPR008971">
    <property type="entry name" value="HSP40/DnaJ_pept-bd"/>
</dbReference>
<dbReference type="FunFam" id="1.10.287.110:FF:000010">
    <property type="entry name" value="Molecular chaperone DnaJ"/>
    <property type="match status" value="1"/>
</dbReference>
<dbReference type="PANTHER" id="PTHR43096:SF48">
    <property type="entry name" value="CHAPERONE PROTEIN DNAJ"/>
    <property type="match status" value="1"/>
</dbReference>
<dbReference type="SMART" id="SM00271">
    <property type="entry name" value="DnaJ"/>
    <property type="match status" value="1"/>
</dbReference>
<dbReference type="AlphaFoldDB" id="A0A2M8LQR8"/>
<organism evidence="15 16">
    <name type="scientific">Streptomyces carminius</name>
    <dbReference type="NCBI Taxonomy" id="2665496"/>
    <lineage>
        <taxon>Bacteria</taxon>
        <taxon>Bacillati</taxon>
        <taxon>Actinomycetota</taxon>
        <taxon>Actinomycetes</taxon>
        <taxon>Kitasatosporales</taxon>
        <taxon>Streptomycetaceae</taxon>
        <taxon>Streptomyces</taxon>
    </lineage>
</organism>
<dbReference type="InterPro" id="IPR018253">
    <property type="entry name" value="DnaJ_domain_CS"/>
</dbReference>
<dbReference type="SUPFAM" id="SSF57938">
    <property type="entry name" value="DnaJ/Hsp40 cysteine-rich domain"/>
    <property type="match status" value="1"/>
</dbReference>
<evidence type="ECO:0000256" key="9">
    <source>
        <dbReference type="ARBA" id="ARBA00061004"/>
    </source>
</evidence>
<evidence type="ECO:0000256" key="1">
    <source>
        <dbReference type="ARBA" id="ARBA00022490"/>
    </source>
</evidence>
<feature type="repeat" description="CXXCXGXG motif" evidence="11">
    <location>
        <begin position="199"/>
        <end position="206"/>
    </location>
</feature>
<dbReference type="CDD" id="cd10719">
    <property type="entry name" value="DnaJ_zf"/>
    <property type="match status" value="1"/>
</dbReference>
<feature type="binding site" evidence="11">
    <location>
        <position position="159"/>
    </location>
    <ligand>
        <name>Zn(2+)</name>
        <dbReference type="ChEBI" id="CHEBI:29105"/>
        <label>2</label>
    </ligand>
</feature>
<name>A0A2M8LQR8_9ACTN</name>
<feature type="binding site" evidence="11">
    <location>
        <position position="145"/>
    </location>
    <ligand>
        <name>Zn(2+)</name>
        <dbReference type="ChEBI" id="CHEBI:29105"/>
        <label>1</label>
    </ligand>
</feature>
<dbReference type="GO" id="GO:0009408">
    <property type="term" value="P:response to heat"/>
    <property type="evidence" value="ECO:0007669"/>
    <property type="project" value="InterPro"/>
</dbReference>
<dbReference type="NCBIfam" id="NF008035">
    <property type="entry name" value="PRK10767.1"/>
    <property type="match status" value="1"/>
</dbReference>
<evidence type="ECO:0000256" key="10">
    <source>
        <dbReference type="ARBA" id="ARBA00067609"/>
    </source>
</evidence>
<dbReference type="Pfam" id="PF00226">
    <property type="entry name" value="DnaJ"/>
    <property type="match status" value="1"/>
</dbReference>
<proteinExistence type="inferred from homology"/>
<dbReference type="SUPFAM" id="SSF46565">
    <property type="entry name" value="Chaperone J-domain"/>
    <property type="match status" value="1"/>
</dbReference>